<name>A0A1U7ZHE0_NELNU</name>
<evidence type="ECO:0000256" key="5">
    <source>
        <dbReference type="ARBA" id="ARBA00022827"/>
    </source>
</evidence>
<dbReference type="Gene3D" id="3.30.465.10">
    <property type="match status" value="1"/>
</dbReference>
<dbReference type="InterPro" id="IPR016170">
    <property type="entry name" value="Cytok_DH_C_sf"/>
</dbReference>
<dbReference type="Proteomes" id="UP000189703">
    <property type="component" value="Unplaced"/>
</dbReference>
<organism evidence="8 9">
    <name type="scientific">Nelumbo nucifera</name>
    <name type="common">Sacred lotus</name>
    <dbReference type="NCBI Taxonomy" id="4432"/>
    <lineage>
        <taxon>Eukaryota</taxon>
        <taxon>Viridiplantae</taxon>
        <taxon>Streptophyta</taxon>
        <taxon>Embryophyta</taxon>
        <taxon>Tracheophyta</taxon>
        <taxon>Spermatophyta</taxon>
        <taxon>Magnoliopsida</taxon>
        <taxon>Proteales</taxon>
        <taxon>Nelumbonaceae</taxon>
        <taxon>Nelumbo</taxon>
    </lineage>
</organism>
<dbReference type="GeneID" id="104590176"/>
<dbReference type="InterPro" id="IPR016164">
    <property type="entry name" value="FAD-linked_Oxase-like_C"/>
</dbReference>
<dbReference type="SMR" id="A0A1U7ZHE0"/>
<evidence type="ECO:0000256" key="4">
    <source>
        <dbReference type="ARBA" id="ARBA00022630"/>
    </source>
</evidence>
<dbReference type="Pfam" id="PF09265">
    <property type="entry name" value="Cytokin-bind"/>
    <property type="match status" value="1"/>
</dbReference>
<dbReference type="PANTHER" id="PTHR13878:SF107">
    <property type="entry name" value="CYTOKININ DEHYDROGENASE 3"/>
    <property type="match status" value="1"/>
</dbReference>
<evidence type="ECO:0000313" key="8">
    <source>
        <dbReference type="Proteomes" id="UP000189703"/>
    </source>
</evidence>
<dbReference type="GO" id="GO:0016491">
    <property type="term" value="F:oxidoreductase activity"/>
    <property type="evidence" value="ECO:0000318"/>
    <property type="project" value="GO_Central"/>
</dbReference>
<dbReference type="InterPro" id="IPR015345">
    <property type="entry name" value="Cytokinin_DH_FAD/cytokin-bd"/>
</dbReference>
<protein>
    <recommendedName>
        <fullName evidence="3">cytokinin dehydrogenase</fullName>
        <ecNumber evidence="3">1.5.99.12</ecNumber>
    </recommendedName>
</protein>
<dbReference type="GO" id="GO:0071949">
    <property type="term" value="F:FAD binding"/>
    <property type="evidence" value="ECO:0007669"/>
    <property type="project" value="InterPro"/>
</dbReference>
<dbReference type="OrthoDB" id="415825at2759"/>
<keyword evidence="8" id="KW-1185">Reference proteome</keyword>
<dbReference type="Gene3D" id="3.40.462.10">
    <property type="entry name" value="FAD-linked oxidases, C-terminal domain"/>
    <property type="match status" value="2"/>
</dbReference>
<dbReference type="SUPFAM" id="SSF55103">
    <property type="entry name" value="FAD-linked oxidases, C-terminal domain"/>
    <property type="match status" value="2"/>
</dbReference>
<comment type="similarity">
    <text evidence="2">Belongs to the oxygen-dependent FAD-linked oxidoreductase family.</text>
</comment>
<dbReference type="GO" id="GO:0019139">
    <property type="term" value="F:cytokinin dehydrogenase activity"/>
    <property type="evidence" value="ECO:0007669"/>
    <property type="project" value="UniProtKB-EC"/>
</dbReference>
<accession>A0A1U7ZHE0</accession>
<dbReference type="AlphaFoldDB" id="A0A1U7ZHE0"/>
<dbReference type="InterPro" id="IPR006094">
    <property type="entry name" value="Oxid_FAD_bind_N"/>
</dbReference>
<dbReference type="PANTHER" id="PTHR13878">
    <property type="entry name" value="GULONOLACTONE OXIDASE"/>
    <property type="match status" value="1"/>
</dbReference>
<dbReference type="InterPro" id="IPR016166">
    <property type="entry name" value="FAD-bd_PCMH"/>
</dbReference>
<proteinExistence type="inferred from homology"/>
<gene>
    <name evidence="9" type="primary">LOC104590176</name>
    <name evidence="10" type="synonym">LOC104590177</name>
</gene>
<feature type="domain" description="FAD-binding PCMH-type" evidence="7">
    <location>
        <begin position="23"/>
        <end position="207"/>
    </location>
</feature>
<dbReference type="GeneID" id="104590177"/>
<dbReference type="eggNOG" id="KOG1231">
    <property type="taxonomic scope" value="Eukaryota"/>
</dbReference>
<dbReference type="PROSITE" id="PS51387">
    <property type="entry name" value="FAD_PCMH"/>
    <property type="match status" value="1"/>
</dbReference>
<dbReference type="EC" id="1.5.99.12" evidence="3"/>
<evidence type="ECO:0000259" key="7">
    <source>
        <dbReference type="PROSITE" id="PS51387"/>
    </source>
</evidence>
<dbReference type="RefSeq" id="XP_010247026.1">
    <property type="nucleotide sequence ID" value="XM_010248724.2"/>
</dbReference>
<dbReference type="InterPro" id="IPR036318">
    <property type="entry name" value="FAD-bd_PCMH-like_sf"/>
</dbReference>
<dbReference type="InterPro" id="IPR016169">
    <property type="entry name" value="FAD-bd_PCMH_sub2"/>
</dbReference>
<dbReference type="Pfam" id="PF01565">
    <property type="entry name" value="FAD_binding_4"/>
    <property type="match status" value="1"/>
</dbReference>
<keyword evidence="4" id="KW-0285">Flavoprotein</keyword>
<dbReference type="OMA" id="ESEWRIH"/>
<dbReference type="STRING" id="4432.A0A1U7ZHE0"/>
<evidence type="ECO:0000313" key="10">
    <source>
        <dbReference type="RefSeq" id="XP_010247028.1"/>
    </source>
</evidence>
<evidence type="ECO:0000313" key="9">
    <source>
        <dbReference type="RefSeq" id="XP_010247026.1"/>
    </source>
</evidence>
<dbReference type="KEGG" id="nnu:104590177"/>
<dbReference type="InterPro" id="IPR050432">
    <property type="entry name" value="FAD-linked_Oxidoreductases_BP"/>
</dbReference>
<comment type="cofactor">
    <cofactor evidence="1">
        <name>FAD</name>
        <dbReference type="ChEBI" id="CHEBI:57692"/>
    </cofactor>
</comment>
<dbReference type="KEGG" id="nnu:104590176"/>
<dbReference type="SUPFAM" id="SSF56176">
    <property type="entry name" value="FAD-binding/transporter-associated domain-like"/>
    <property type="match status" value="1"/>
</dbReference>
<dbReference type="GO" id="GO:0009690">
    <property type="term" value="P:cytokinin metabolic process"/>
    <property type="evidence" value="ECO:0007669"/>
    <property type="project" value="InterPro"/>
</dbReference>
<evidence type="ECO:0000256" key="2">
    <source>
        <dbReference type="ARBA" id="ARBA00005466"/>
    </source>
</evidence>
<dbReference type="RefSeq" id="XP_010247028.1">
    <property type="nucleotide sequence ID" value="XM_010248726.2"/>
</dbReference>
<evidence type="ECO:0000256" key="6">
    <source>
        <dbReference type="ARBA" id="ARBA00023002"/>
    </source>
</evidence>
<evidence type="ECO:0000256" key="1">
    <source>
        <dbReference type="ARBA" id="ARBA00001974"/>
    </source>
</evidence>
<reference evidence="9 10" key="1">
    <citation type="submission" date="2025-04" db="UniProtKB">
        <authorList>
            <consortium name="RefSeq"/>
        </authorList>
    </citation>
    <scope>IDENTIFICATION</scope>
</reference>
<dbReference type="InterPro" id="IPR016167">
    <property type="entry name" value="FAD-bd_PCMH_sub1"/>
</dbReference>
<keyword evidence="5" id="KW-0274">FAD</keyword>
<dbReference type="Gene3D" id="3.30.43.10">
    <property type="entry name" value="Uridine Diphospho-n-acetylenolpyruvylglucosamine Reductase, domain 2"/>
    <property type="match status" value="2"/>
</dbReference>
<keyword evidence="6" id="KW-0560">Oxidoreductase</keyword>
<sequence>MDSILLNFHRPTSSETLDFGRIVQHSPTSVLKPNTPEDISSLLKTISSSSRYNSLTVAARGAGHSIHGQAHALDGIVIDMTSLPKCIRIGKTKVGSDQKDCFFVDVGGGVLWVEVLVETLKHGLAPRSWTDYLFLTVGGTLSVGGISGQTFKYGPQICNVLEMDVITGRGDILTCSKDQNSELFHGVLGGLGQFGIIIRARVILETAPEMVRCVRLTYNDFSKFTGDQERLISMKEVDYVEGFMKLSCSENKPLDHLSFIPSISGSTESNVERRNVAYTIEMAMYYNGATDAQQLMDQVLSRLSTSVSAISSLDVSYFDFLNRVRQEELRLRSIGLWEVPHPWLNMFVPKSQITAFHDLLLNVISSTPINGPILIYPMLRCKWNPKMFVILPRDDVDGGEYIFYAVGLLRSAVPPSCLQTLLNQNQKIIIAATSRHTAQVNRTGAGNYTTSAKGEMRLDEESEEKVVMGTIVDQNHMGAKQYIPYYRDDSEWKDHFGEHWERFVALKSKFDPLNILSPGQMIFRRKRKEV</sequence>
<evidence type="ECO:0000256" key="3">
    <source>
        <dbReference type="ARBA" id="ARBA00011928"/>
    </source>
</evidence>